<dbReference type="PROSITE" id="PS50158">
    <property type="entry name" value="ZF_CCHC"/>
    <property type="match status" value="1"/>
</dbReference>
<dbReference type="Pfam" id="PF00098">
    <property type="entry name" value="zf-CCHC"/>
    <property type="match status" value="1"/>
</dbReference>
<dbReference type="AlphaFoldDB" id="A0A1I9G8N1"/>
<protein>
    <submittedName>
        <fullName evidence="3">Bm7857</fullName>
    </submittedName>
</protein>
<reference evidence="3" key="2">
    <citation type="submission" date="2012-12" db="EMBL/GenBank/DDBJ databases">
        <authorList>
            <consortium name="WormBase Consortium"/>
            <person name="Ghedin E."/>
            <person name="Paulini M."/>
        </authorList>
    </citation>
    <scope>NUCLEOTIDE SEQUENCE</scope>
    <source>
        <strain evidence="3">FR3</strain>
    </source>
</reference>
<evidence type="ECO:0000313" key="3">
    <source>
        <dbReference type="EMBL" id="CDQ06342.1"/>
    </source>
</evidence>
<dbReference type="InterPro" id="IPR010999">
    <property type="entry name" value="Retrovr_matrix"/>
</dbReference>
<accession>A0A1I9G8N1</accession>
<dbReference type="GO" id="GO:0008270">
    <property type="term" value="F:zinc ion binding"/>
    <property type="evidence" value="ECO:0007669"/>
    <property type="project" value="UniProtKB-KW"/>
</dbReference>
<keyword evidence="1" id="KW-0863">Zinc-finger</keyword>
<gene>
    <name evidence="3" type="primary">Bm7857</name>
    <name evidence="3" type="ORF">BM_Bm7857</name>
</gene>
<sequence>MGQTVTTPLSLTLDHFSEVEWPHEGTLHLDKILAVKIKTLQTPGGPLSKDQCAYCKEKGHWIKDCPKRTKKPEKPNAQALETQMDGKPVDFLVDTGFQHSVLLQDFEAKKEEIIGPRSHWIPDGPHLTDNKGDPIHVLTIQLEDECRLSEKVVSPEKDIDWWLQRFPRHGLKQMA</sequence>
<evidence type="ECO:0000259" key="2">
    <source>
        <dbReference type="PROSITE" id="PS50158"/>
    </source>
</evidence>
<dbReference type="Gene3D" id="4.10.60.10">
    <property type="entry name" value="Zinc finger, CCHC-type"/>
    <property type="match status" value="1"/>
</dbReference>
<dbReference type="GO" id="GO:0003676">
    <property type="term" value="F:nucleic acid binding"/>
    <property type="evidence" value="ECO:0007669"/>
    <property type="project" value="InterPro"/>
</dbReference>
<dbReference type="InterPro" id="IPR036875">
    <property type="entry name" value="Znf_CCHC_sf"/>
</dbReference>
<keyword evidence="1" id="KW-0479">Metal-binding</keyword>
<dbReference type="SUPFAM" id="SSF47836">
    <property type="entry name" value="Retroviral matrix proteins"/>
    <property type="match status" value="1"/>
</dbReference>
<organism evidence="3">
    <name type="scientific">Brugia malayi</name>
    <name type="common">Filarial nematode worm</name>
    <dbReference type="NCBI Taxonomy" id="6279"/>
    <lineage>
        <taxon>Eukaryota</taxon>
        <taxon>Metazoa</taxon>
        <taxon>Ecdysozoa</taxon>
        <taxon>Nematoda</taxon>
        <taxon>Chromadorea</taxon>
        <taxon>Rhabditida</taxon>
        <taxon>Spirurina</taxon>
        <taxon>Spiruromorpha</taxon>
        <taxon>Filarioidea</taxon>
        <taxon>Onchocercidae</taxon>
        <taxon>Brugia</taxon>
    </lineage>
</organism>
<dbReference type="SMART" id="SM00343">
    <property type="entry name" value="ZnF_C2HC"/>
    <property type="match status" value="1"/>
</dbReference>
<dbReference type="SUPFAM" id="SSF57756">
    <property type="entry name" value="Retrovirus zinc finger-like domains"/>
    <property type="match status" value="1"/>
</dbReference>
<keyword evidence="1" id="KW-0862">Zinc</keyword>
<evidence type="ECO:0000256" key="1">
    <source>
        <dbReference type="PROSITE-ProRule" id="PRU00047"/>
    </source>
</evidence>
<dbReference type="EMBL" id="LN854933">
    <property type="protein sequence ID" value="CDQ06342.1"/>
    <property type="molecule type" value="Genomic_DNA"/>
</dbReference>
<feature type="domain" description="CCHC-type" evidence="2">
    <location>
        <begin position="52"/>
        <end position="67"/>
    </location>
</feature>
<proteinExistence type="predicted"/>
<name>A0A1I9G8N1_BRUMA</name>
<dbReference type="GO" id="GO:0019899">
    <property type="term" value="F:enzyme binding"/>
    <property type="evidence" value="ECO:0007669"/>
    <property type="project" value="UniProtKB-ARBA"/>
</dbReference>
<dbReference type="InterPro" id="IPR001878">
    <property type="entry name" value="Znf_CCHC"/>
</dbReference>
<reference evidence="3" key="1">
    <citation type="journal article" date="2007" name="Science">
        <title>Draft genome of the filarial nematode parasite Brugia malayi.</title>
        <authorList>
            <person name="Ghedin E."/>
            <person name="Wang S."/>
            <person name="Spiro D."/>
            <person name="Caler E."/>
            <person name="Zhao Q."/>
            <person name="Crabtree J."/>
            <person name="Allen J.E."/>
            <person name="Delcher A.L."/>
            <person name="Guiliano D.B."/>
            <person name="Miranda-Saavedra D."/>
            <person name="Angiuoli S.V."/>
            <person name="Creasy T."/>
            <person name="Amedeo P."/>
            <person name="Haas B."/>
            <person name="El-Sayed N.M."/>
            <person name="Wortman J.R."/>
            <person name="Feldblyum T."/>
            <person name="Tallon L."/>
            <person name="Schatz M."/>
            <person name="Shumway M."/>
            <person name="Koo H."/>
            <person name="Salzberg S.L."/>
            <person name="Schobel S."/>
            <person name="Pertea M."/>
            <person name="Pop M."/>
            <person name="White O."/>
            <person name="Barton G.J."/>
            <person name="Carlow C.K."/>
            <person name="Crawford M.J."/>
            <person name="Daub J."/>
            <person name="Dimmic M.W."/>
            <person name="Estes C.F."/>
            <person name="Foster J.M."/>
            <person name="Ganatra M."/>
            <person name="Gregory W.F."/>
            <person name="Johnson N.M."/>
            <person name="Jin J."/>
            <person name="Komuniecki R."/>
            <person name="Korf I."/>
            <person name="Kumar S."/>
            <person name="Laney S."/>
            <person name="Li B.W."/>
            <person name="Li W."/>
            <person name="Lindblom T.H."/>
            <person name="Lustigman S."/>
            <person name="Ma D."/>
            <person name="Maina C.V."/>
            <person name="Martin D.M."/>
            <person name="McCarter J.P."/>
            <person name="McReynolds L."/>
            <person name="Mitreva M."/>
            <person name="Nutman T.B."/>
            <person name="Parkinson J."/>
            <person name="Peregrin-Alvarez J.M."/>
            <person name="Poole C."/>
            <person name="Ren Q."/>
            <person name="Saunders L."/>
            <person name="Sluder A.E."/>
            <person name="Smith K."/>
            <person name="Stanke M."/>
            <person name="Unnasch T.R."/>
            <person name="Ware J."/>
            <person name="Wei A.D."/>
            <person name="Weil G."/>
            <person name="Williams D.J."/>
            <person name="Zhang Y."/>
            <person name="Williams S.A."/>
            <person name="Fraser-Liggett C."/>
            <person name="Slatko B."/>
            <person name="Blaxter M.L."/>
            <person name="Scott A.L."/>
        </authorList>
    </citation>
    <scope>NUCLEOTIDE SEQUENCE</scope>
    <source>
        <strain evidence="3">FR3</strain>
    </source>
</reference>